<evidence type="ECO:0000313" key="1">
    <source>
        <dbReference type="EMBL" id="MCF6139203.1"/>
    </source>
</evidence>
<evidence type="ECO:0000313" key="2">
    <source>
        <dbReference type="Proteomes" id="UP001649381"/>
    </source>
</evidence>
<gene>
    <name evidence="1" type="ORF">L2716_15810</name>
</gene>
<dbReference type="Proteomes" id="UP001649381">
    <property type="component" value="Unassembled WGS sequence"/>
</dbReference>
<name>A0ABS9H5Q1_9BACL</name>
<reference evidence="1 2" key="1">
    <citation type="submission" date="2022-01" db="EMBL/GenBank/DDBJ databases">
        <title>Alkalihalobacillus sp. EGI L200015, a novel bacterium isolated from a salt lake sediment.</title>
        <authorList>
            <person name="Gao L."/>
            <person name="Fang B.-Z."/>
            <person name="Li W.-J."/>
        </authorList>
    </citation>
    <scope>NUCLEOTIDE SEQUENCE [LARGE SCALE GENOMIC DNA]</scope>
    <source>
        <strain evidence="1 2">KCTC 12718</strain>
    </source>
</reference>
<dbReference type="EMBL" id="JAKIJS010000002">
    <property type="protein sequence ID" value="MCF6139203.1"/>
    <property type="molecule type" value="Genomic_DNA"/>
</dbReference>
<accession>A0ABS9H5Q1</accession>
<evidence type="ECO:0008006" key="3">
    <source>
        <dbReference type="Google" id="ProtNLM"/>
    </source>
</evidence>
<protein>
    <recommendedName>
        <fullName evidence="3">ParB/Sulfiredoxin domain-containing protein</fullName>
    </recommendedName>
</protein>
<sequence length="154" mass="18422">MKFTVHYIPLSKIKQGSKVNITERIKRLQGIVWDCMYLIVVKENQKDGSYTLVSGLERYDYLKNFTKNVYAPCLVDQSTPTGWKGWFYRLRKKDQNGDYPLIPKSWSIVRTFLKQEPRFKDLSRFQQIRVLYLGARYKRTVILTMQKRVNQLMK</sequence>
<keyword evidence="2" id="KW-1185">Reference proteome</keyword>
<proteinExistence type="predicted"/>
<comment type="caution">
    <text evidence="1">The sequence shown here is derived from an EMBL/GenBank/DDBJ whole genome shotgun (WGS) entry which is preliminary data.</text>
</comment>
<dbReference type="RefSeq" id="WP_236337973.1">
    <property type="nucleotide sequence ID" value="NZ_JAKIJS010000002.1"/>
</dbReference>
<organism evidence="1 2">
    <name type="scientific">Pseudalkalibacillus berkeleyi</name>
    <dbReference type="NCBI Taxonomy" id="1069813"/>
    <lineage>
        <taxon>Bacteria</taxon>
        <taxon>Bacillati</taxon>
        <taxon>Bacillota</taxon>
        <taxon>Bacilli</taxon>
        <taxon>Bacillales</taxon>
        <taxon>Fictibacillaceae</taxon>
        <taxon>Pseudalkalibacillus</taxon>
    </lineage>
</organism>